<evidence type="ECO:0000313" key="3">
    <source>
        <dbReference type="Proteomes" id="UP001165541"/>
    </source>
</evidence>
<comment type="caution">
    <text evidence="2">The sequence shown here is derived from an EMBL/GenBank/DDBJ whole genome shotgun (WGS) entry which is preliminary data.</text>
</comment>
<protein>
    <submittedName>
        <fullName evidence="2">MOSC N-terminal beta barrel domain-containing protein</fullName>
    </submittedName>
</protein>
<dbReference type="Pfam" id="PF03476">
    <property type="entry name" value="MOSC_N"/>
    <property type="match status" value="1"/>
</dbReference>
<dbReference type="InterPro" id="IPR005302">
    <property type="entry name" value="MoCF_Sase_C"/>
</dbReference>
<dbReference type="PROSITE" id="PS51340">
    <property type="entry name" value="MOSC"/>
    <property type="match status" value="1"/>
</dbReference>
<evidence type="ECO:0000259" key="1">
    <source>
        <dbReference type="PROSITE" id="PS51340"/>
    </source>
</evidence>
<dbReference type="InterPro" id="IPR005303">
    <property type="entry name" value="MOCOS_middle"/>
</dbReference>
<dbReference type="PANTHER" id="PTHR14237:SF19">
    <property type="entry name" value="MITOCHONDRIAL AMIDOXIME REDUCING COMPONENT 1"/>
    <property type="match status" value="1"/>
</dbReference>
<gene>
    <name evidence="2" type="ORF">M8A51_14975</name>
</gene>
<dbReference type="Proteomes" id="UP001165541">
    <property type="component" value="Unassembled WGS sequence"/>
</dbReference>
<dbReference type="SUPFAM" id="SSF50800">
    <property type="entry name" value="PK beta-barrel domain-like"/>
    <property type="match status" value="1"/>
</dbReference>
<dbReference type="EMBL" id="JAMKFE010000008">
    <property type="protein sequence ID" value="MCM5680826.1"/>
    <property type="molecule type" value="Genomic_DNA"/>
</dbReference>
<name>A0ABT0YQ20_9BURK</name>
<keyword evidence="3" id="KW-1185">Reference proteome</keyword>
<organism evidence="2 3">
    <name type="scientific">Caldimonas mangrovi</name>
    <dbReference type="NCBI Taxonomy" id="2944811"/>
    <lineage>
        <taxon>Bacteria</taxon>
        <taxon>Pseudomonadati</taxon>
        <taxon>Pseudomonadota</taxon>
        <taxon>Betaproteobacteria</taxon>
        <taxon>Burkholderiales</taxon>
        <taxon>Sphaerotilaceae</taxon>
        <taxon>Caldimonas</taxon>
    </lineage>
</organism>
<feature type="domain" description="MOSC" evidence="1">
    <location>
        <begin position="121"/>
        <end position="284"/>
    </location>
</feature>
<accession>A0ABT0YQ20</accession>
<dbReference type="Pfam" id="PF03473">
    <property type="entry name" value="MOSC"/>
    <property type="match status" value="1"/>
</dbReference>
<dbReference type="SUPFAM" id="SSF141673">
    <property type="entry name" value="MOSC N-terminal domain-like"/>
    <property type="match status" value="1"/>
</dbReference>
<dbReference type="PANTHER" id="PTHR14237">
    <property type="entry name" value="MOLYBDOPTERIN COFACTOR SULFURASE MOSC"/>
    <property type="match status" value="1"/>
</dbReference>
<sequence>MSDVSFLVSGLYVYPVKSCAGVPLDESLLVETGLEFDRAWMVVDEQGHFVTQRELPRMALIRPQLRHADMVLRAPGMLALHVAYDTVEAPTTVQVWNDSVKAYDMGDLAAHWFSDFLGQRVRLVRFDPEQKRLSSLRWTEGVEAENQFSDGYPVLVISQPSLDGLNEKLSARGVVPVGIERFRPNLVIDGIDGSLDPHGEDYLDELWIDTEQGRVHLKLVKPCPRCPIPNVDPATGERGHEPGDTLATYRADPRLDGALTFGMNAIILGGIEHLLRRGATGAASFKF</sequence>
<dbReference type="RefSeq" id="WP_251779270.1">
    <property type="nucleotide sequence ID" value="NZ_JAMKFE010000008.1"/>
</dbReference>
<reference evidence="2" key="1">
    <citation type="submission" date="2022-05" db="EMBL/GenBank/DDBJ databases">
        <title>Schlegelella sp. nov., isolated from mangrove soil.</title>
        <authorList>
            <person name="Liu Y."/>
            <person name="Ge X."/>
            <person name="Liu W."/>
        </authorList>
    </citation>
    <scope>NUCLEOTIDE SEQUENCE</scope>
    <source>
        <strain evidence="2">S2-27</strain>
    </source>
</reference>
<proteinExistence type="predicted"/>
<evidence type="ECO:0000313" key="2">
    <source>
        <dbReference type="EMBL" id="MCM5680826.1"/>
    </source>
</evidence>
<dbReference type="InterPro" id="IPR011037">
    <property type="entry name" value="Pyrv_Knase-like_insert_dom_sf"/>
</dbReference>